<evidence type="ECO:0000313" key="2">
    <source>
        <dbReference type="EMBL" id="GBP96901.1"/>
    </source>
</evidence>
<name>A0A4C2A7S1_EUMVA</name>
<sequence>MIDALIDSSRERTPDDASHSSPRRQDPGPRTHAVSGFSGYPRNGLRENSRIRHQEARRRFAPGGTKKCWGCRSYSRVIPSGTRRRRDPLPLPPIVSELGIREGREIRRWNGRRDAKRMSYFVPRYDVGIRDPAVPDLPVFPVFLGNGPQEKSQTASDDALKRSALDDSKKHGARRSKFRDQDAFHFQKHCFSL</sequence>
<feature type="region of interest" description="Disordered" evidence="1">
    <location>
        <begin position="1"/>
        <end position="59"/>
    </location>
</feature>
<evidence type="ECO:0000313" key="3">
    <source>
        <dbReference type="Proteomes" id="UP000299102"/>
    </source>
</evidence>
<proteinExistence type="predicted"/>
<dbReference type="AlphaFoldDB" id="A0A4C2A7S1"/>
<feature type="region of interest" description="Disordered" evidence="1">
    <location>
        <begin position="147"/>
        <end position="177"/>
    </location>
</feature>
<reference evidence="2 3" key="1">
    <citation type="journal article" date="2019" name="Commun. Biol.">
        <title>The bagworm genome reveals a unique fibroin gene that provides high tensile strength.</title>
        <authorList>
            <person name="Kono N."/>
            <person name="Nakamura H."/>
            <person name="Ohtoshi R."/>
            <person name="Tomita M."/>
            <person name="Numata K."/>
            <person name="Arakawa K."/>
        </authorList>
    </citation>
    <scope>NUCLEOTIDE SEQUENCE [LARGE SCALE GENOMIC DNA]</scope>
</reference>
<dbReference type="Proteomes" id="UP000299102">
    <property type="component" value="Unassembled WGS sequence"/>
</dbReference>
<feature type="compositionally biased region" description="Basic and acidic residues" evidence="1">
    <location>
        <begin position="44"/>
        <end position="58"/>
    </location>
</feature>
<dbReference type="EMBL" id="BGZK01002847">
    <property type="protein sequence ID" value="GBP96901.1"/>
    <property type="molecule type" value="Genomic_DNA"/>
</dbReference>
<organism evidence="2 3">
    <name type="scientific">Eumeta variegata</name>
    <name type="common">Bagworm moth</name>
    <name type="synonym">Eumeta japonica</name>
    <dbReference type="NCBI Taxonomy" id="151549"/>
    <lineage>
        <taxon>Eukaryota</taxon>
        <taxon>Metazoa</taxon>
        <taxon>Ecdysozoa</taxon>
        <taxon>Arthropoda</taxon>
        <taxon>Hexapoda</taxon>
        <taxon>Insecta</taxon>
        <taxon>Pterygota</taxon>
        <taxon>Neoptera</taxon>
        <taxon>Endopterygota</taxon>
        <taxon>Lepidoptera</taxon>
        <taxon>Glossata</taxon>
        <taxon>Ditrysia</taxon>
        <taxon>Tineoidea</taxon>
        <taxon>Psychidae</taxon>
        <taxon>Oiketicinae</taxon>
        <taxon>Eumeta</taxon>
    </lineage>
</organism>
<keyword evidence="3" id="KW-1185">Reference proteome</keyword>
<feature type="compositionally biased region" description="Basic and acidic residues" evidence="1">
    <location>
        <begin position="8"/>
        <end position="29"/>
    </location>
</feature>
<accession>A0A4C2A7S1</accession>
<feature type="compositionally biased region" description="Basic and acidic residues" evidence="1">
    <location>
        <begin position="158"/>
        <end position="170"/>
    </location>
</feature>
<comment type="caution">
    <text evidence="2">The sequence shown here is derived from an EMBL/GenBank/DDBJ whole genome shotgun (WGS) entry which is preliminary data.</text>
</comment>
<gene>
    <name evidence="2" type="ORF">EVAR_84154_1</name>
</gene>
<evidence type="ECO:0000256" key="1">
    <source>
        <dbReference type="SAM" id="MobiDB-lite"/>
    </source>
</evidence>
<protein>
    <submittedName>
        <fullName evidence="2">Uncharacterized protein</fullName>
    </submittedName>
</protein>